<dbReference type="Gene3D" id="2.40.50.140">
    <property type="entry name" value="Nucleic acid-binding proteins"/>
    <property type="match status" value="1"/>
</dbReference>
<dbReference type="InterPro" id="IPR008995">
    <property type="entry name" value="Mo/tungstate-bd_C_term_dom"/>
</dbReference>
<keyword evidence="5 7" id="KW-0067">ATP-binding</keyword>
<dbReference type="PANTHER" id="PTHR43875">
    <property type="entry name" value="MALTODEXTRIN IMPORT ATP-BINDING PROTEIN MSMX"/>
    <property type="match status" value="1"/>
</dbReference>
<feature type="domain" description="ABC transporter" evidence="6">
    <location>
        <begin position="4"/>
        <end position="234"/>
    </location>
</feature>
<dbReference type="Pfam" id="PF17912">
    <property type="entry name" value="OB_MalK"/>
    <property type="match status" value="1"/>
</dbReference>
<dbReference type="EMBL" id="JAPJZH010000003">
    <property type="protein sequence ID" value="MDA4845012.1"/>
    <property type="molecule type" value="Genomic_DNA"/>
</dbReference>
<dbReference type="PANTHER" id="PTHR43875:SF1">
    <property type="entry name" value="OSMOPROTECTIVE COMPOUNDS UPTAKE ATP-BINDING PROTEIN GGTA"/>
    <property type="match status" value="1"/>
</dbReference>
<keyword evidence="3" id="KW-0813">Transport</keyword>
<dbReference type="CDD" id="cd03301">
    <property type="entry name" value="ABC_MalK_N"/>
    <property type="match status" value="1"/>
</dbReference>
<dbReference type="InterPro" id="IPR012340">
    <property type="entry name" value="NA-bd_OB-fold"/>
</dbReference>
<keyword evidence="4" id="KW-0547">Nucleotide-binding</keyword>
<dbReference type="InterPro" id="IPR017871">
    <property type="entry name" value="ABC_transporter-like_CS"/>
</dbReference>
<proteinExistence type="inferred from homology"/>
<reference evidence="7" key="1">
    <citation type="submission" date="2022-11" db="EMBL/GenBank/DDBJ databases">
        <title>Hoeflea poritis sp. nov., isolated from scleractinian coral Porites lutea.</title>
        <authorList>
            <person name="Zhang G."/>
            <person name="Wei Q."/>
            <person name="Cai L."/>
        </authorList>
    </citation>
    <scope>NUCLEOTIDE SEQUENCE</scope>
    <source>
        <strain evidence="7">E7-10</strain>
    </source>
</reference>
<dbReference type="RefSeq" id="WP_271088565.1">
    <property type="nucleotide sequence ID" value="NZ_JAPJZH010000003.1"/>
</dbReference>
<comment type="caution">
    <text evidence="7">The sequence shown here is derived from an EMBL/GenBank/DDBJ whole genome shotgun (WGS) entry which is preliminary data.</text>
</comment>
<dbReference type="InterPro" id="IPR040582">
    <property type="entry name" value="OB_MalK-like"/>
</dbReference>
<dbReference type="PROSITE" id="PS00211">
    <property type="entry name" value="ABC_TRANSPORTER_1"/>
    <property type="match status" value="1"/>
</dbReference>
<dbReference type="InterPro" id="IPR015855">
    <property type="entry name" value="ABC_transpr_MalK-like"/>
</dbReference>
<dbReference type="Gene3D" id="3.40.50.300">
    <property type="entry name" value="P-loop containing nucleotide triphosphate hydrolases"/>
    <property type="match status" value="1"/>
</dbReference>
<dbReference type="NCBIfam" id="NF008653">
    <property type="entry name" value="PRK11650.1"/>
    <property type="match status" value="1"/>
</dbReference>
<keyword evidence="8" id="KW-1185">Reference proteome</keyword>
<dbReference type="GO" id="GO:0005524">
    <property type="term" value="F:ATP binding"/>
    <property type="evidence" value="ECO:0007669"/>
    <property type="project" value="UniProtKB-KW"/>
</dbReference>
<dbReference type="SMART" id="SM00382">
    <property type="entry name" value="AAA"/>
    <property type="match status" value="1"/>
</dbReference>
<evidence type="ECO:0000256" key="1">
    <source>
        <dbReference type="ARBA" id="ARBA00004417"/>
    </source>
</evidence>
<evidence type="ECO:0000256" key="5">
    <source>
        <dbReference type="ARBA" id="ARBA00022840"/>
    </source>
</evidence>
<dbReference type="InterPro" id="IPR003439">
    <property type="entry name" value="ABC_transporter-like_ATP-bd"/>
</dbReference>
<organism evidence="7 8">
    <name type="scientific">Hoeflea poritis</name>
    <dbReference type="NCBI Taxonomy" id="2993659"/>
    <lineage>
        <taxon>Bacteria</taxon>
        <taxon>Pseudomonadati</taxon>
        <taxon>Pseudomonadota</taxon>
        <taxon>Alphaproteobacteria</taxon>
        <taxon>Hyphomicrobiales</taxon>
        <taxon>Rhizobiaceae</taxon>
        <taxon>Hoeflea</taxon>
    </lineage>
</organism>
<dbReference type="Pfam" id="PF00005">
    <property type="entry name" value="ABC_tran"/>
    <property type="match status" value="1"/>
</dbReference>
<dbReference type="PROSITE" id="PS50893">
    <property type="entry name" value="ABC_TRANSPORTER_2"/>
    <property type="match status" value="1"/>
</dbReference>
<dbReference type="InterPro" id="IPR047641">
    <property type="entry name" value="ABC_transpr_MalK/UgpC-like"/>
</dbReference>
<dbReference type="InterPro" id="IPR003593">
    <property type="entry name" value="AAA+_ATPase"/>
</dbReference>
<evidence type="ECO:0000256" key="2">
    <source>
        <dbReference type="ARBA" id="ARBA00005417"/>
    </source>
</evidence>
<gene>
    <name evidence="7" type="primary">ugpC</name>
    <name evidence="7" type="ORF">OOZ53_06600</name>
</gene>
<evidence type="ECO:0000256" key="4">
    <source>
        <dbReference type="ARBA" id="ARBA00022741"/>
    </source>
</evidence>
<dbReference type="Proteomes" id="UP001148313">
    <property type="component" value="Unassembled WGS sequence"/>
</dbReference>
<evidence type="ECO:0000256" key="3">
    <source>
        <dbReference type="ARBA" id="ARBA00022448"/>
    </source>
</evidence>
<dbReference type="Gene3D" id="2.40.50.100">
    <property type="match status" value="1"/>
</dbReference>
<evidence type="ECO:0000313" key="7">
    <source>
        <dbReference type="EMBL" id="MDA4845012.1"/>
    </source>
</evidence>
<accession>A0ABT4VJW1</accession>
<protein>
    <submittedName>
        <fullName evidence="7">Sn-glycerol-3-phosphate ABC transporter ATP-binding protein UgpC</fullName>
    </submittedName>
</protein>
<comment type="subcellular location">
    <subcellularLocation>
        <location evidence="1">Cell inner membrane</location>
        <topology evidence="1">Peripheral membrane protein</topology>
    </subcellularLocation>
</comment>
<dbReference type="InterPro" id="IPR027417">
    <property type="entry name" value="P-loop_NTPase"/>
</dbReference>
<evidence type="ECO:0000313" key="8">
    <source>
        <dbReference type="Proteomes" id="UP001148313"/>
    </source>
</evidence>
<dbReference type="SUPFAM" id="SSF50331">
    <property type="entry name" value="MOP-like"/>
    <property type="match status" value="1"/>
</dbReference>
<comment type="similarity">
    <text evidence="2">Belongs to the ABC transporter superfamily.</text>
</comment>
<dbReference type="SUPFAM" id="SSF52540">
    <property type="entry name" value="P-loop containing nucleoside triphosphate hydrolases"/>
    <property type="match status" value="1"/>
</dbReference>
<sequence length="364" mass="40414">MAEIKLQNVVKKYGPLEVVHGIGLDIEHNEFVVLVGPSGCGKSTTLRMIAGLEEISDGTISIGPQVVNDLPPRKRNISMVFQNYALYPHMSVRENLGFGLKIAKQPEAVVAERVREAAEILGLEELLERTPAELSGGQRQRVAMGRAIVRHPEAFLFDEPLSNLDAKLRVQMRTEIKKLHQRVKTTVVYVTHDQVEAMTLADRIVVMKDGWIEQVGTPMEVFNHPLNTFVASFIGSPPMNLIDAEIADNRIVLSDGTQLPIPERLEQHVRDGQKVVFGLRPDDLTPQGHGIAESGHRATVELTVELAELLGTETILYTRINGSEVLGKMFDPRDVSPGERMTFNISLDKVHLFDAETQKSVRLG</sequence>
<evidence type="ECO:0000259" key="6">
    <source>
        <dbReference type="PROSITE" id="PS50893"/>
    </source>
</evidence>
<name>A0ABT4VJW1_9HYPH</name>